<protein>
    <submittedName>
        <fullName evidence="1">Uncharacterized protein</fullName>
    </submittedName>
</protein>
<gene>
    <name evidence="1" type="ORF">EBB79_03975</name>
</gene>
<reference evidence="1 2" key="1">
    <citation type="submission" date="2018-10" db="EMBL/GenBank/DDBJ databases">
        <title>Parasedimentitalea marina sp. nov., a psychrophilic bacterium isolated from deep seawater of the New Britain Trench.</title>
        <authorList>
            <person name="Cao J."/>
        </authorList>
    </citation>
    <scope>NUCLEOTIDE SEQUENCE [LARGE SCALE GENOMIC DNA]</scope>
    <source>
        <strain evidence="1 2">W43</strain>
    </source>
</reference>
<name>A0A3T0MZE4_9RHOB</name>
<evidence type="ECO:0000313" key="2">
    <source>
        <dbReference type="Proteomes" id="UP000283063"/>
    </source>
</evidence>
<dbReference type="EMBL" id="CP033219">
    <property type="protein sequence ID" value="AZV77131.1"/>
    <property type="molecule type" value="Genomic_DNA"/>
</dbReference>
<dbReference type="AlphaFoldDB" id="A0A3T0MZE4"/>
<dbReference type="Proteomes" id="UP000283063">
    <property type="component" value="Chromosome"/>
</dbReference>
<sequence>MNRRANPFRHDRTVGHNLVPTISLTSLQVGLQNKRVAQHSIGTDKWLDRLGRTLWDNQYGELGNLTWKGSRPCFAIQERGKSLQELQSVVRNNPDQMNEYLSKLPGREHRALLKMLQQDHSDVYFLTVICTVKRADEAALSSFKREARKLERVIRNRFDNAFCIMFPEADLVRAGDITASLLPVPQWKDEFQSNQQVFKLHYHGIFCAKGLDRKRVEQLIQTTPTGRRSKSYSGSNQVRALPIDYVETEDGKKPDVFGVAGYANKCHYRPTCKQRPFEGYPIWAKLMDQIGNTPSLTIIVGTNGKYR</sequence>
<dbReference type="KEGG" id="sedi:EBB79_03975"/>
<proteinExistence type="predicted"/>
<organism evidence="1 2">
    <name type="scientific">Parasedimentitalea marina</name>
    <dbReference type="NCBI Taxonomy" id="2483033"/>
    <lineage>
        <taxon>Bacteria</taxon>
        <taxon>Pseudomonadati</taxon>
        <taxon>Pseudomonadota</taxon>
        <taxon>Alphaproteobacteria</taxon>
        <taxon>Rhodobacterales</taxon>
        <taxon>Paracoccaceae</taxon>
        <taxon>Parasedimentitalea</taxon>
    </lineage>
</organism>
<keyword evidence="2" id="KW-1185">Reference proteome</keyword>
<evidence type="ECO:0000313" key="1">
    <source>
        <dbReference type="EMBL" id="AZV77131.1"/>
    </source>
</evidence>
<accession>A0A3T0MZE4</accession>